<sequence length="33" mass="3812">MISASGIVIFLITSWIAHMALRRWHESAIKRES</sequence>
<keyword evidence="1" id="KW-1133">Transmembrane helix</keyword>
<proteinExistence type="predicted"/>
<protein>
    <submittedName>
        <fullName evidence="2">Hydroxymethylpyrimidine ABC transporter, transmembrane component</fullName>
    </submittedName>
</protein>
<keyword evidence="1 2" id="KW-0812">Transmembrane</keyword>
<accession>A0A6J4KUE2</accession>
<name>A0A6J4KUE2_9HYPH</name>
<dbReference type="EMBL" id="CADCUC010000128">
    <property type="protein sequence ID" value="CAA9314570.1"/>
    <property type="molecule type" value="Genomic_DNA"/>
</dbReference>
<gene>
    <name evidence="2" type="ORF">AVDCRST_MAG90-665</name>
</gene>
<dbReference type="AlphaFoldDB" id="A0A6J4KUE2"/>
<feature type="transmembrane region" description="Helical" evidence="1">
    <location>
        <begin position="6"/>
        <end position="24"/>
    </location>
</feature>
<evidence type="ECO:0000256" key="1">
    <source>
        <dbReference type="SAM" id="Phobius"/>
    </source>
</evidence>
<keyword evidence="1" id="KW-0472">Membrane</keyword>
<reference evidence="2" key="1">
    <citation type="submission" date="2020-02" db="EMBL/GenBank/DDBJ databases">
        <authorList>
            <person name="Meier V. D."/>
        </authorList>
    </citation>
    <scope>NUCLEOTIDE SEQUENCE</scope>
    <source>
        <strain evidence="2">AVDCRST_MAG90</strain>
    </source>
</reference>
<organism evidence="2">
    <name type="scientific">uncultured Microvirga sp</name>
    <dbReference type="NCBI Taxonomy" id="412392"/>
    <lineage>
        <taxon>Bacteria</taxon>
        <taxon>Pseudomonadati</taxon>
        <taxon>Pseudomonadota</taxon>
        <taxon>Alphaproteobacteria</taxon>
        <taxon>Hyphomicrobiales</taxon>
        <taxon>Methylobacteriaceae</taxon>
        <taxon>Microvirga</taxon>
        <taxon>environmental samples</taxon>
    </lineage>
</organism>
<evidence type="ECO:0000313" key="2">
    <source>
        <dbReference type="EMBL" id="CAA9314570.1"/>
    </source>
</evidence>